<proteinExistence type="predicted"/>
<dbReference type="InterPro" id="IPR009044">
    <property type="entry name" value="ssDNA-bd_transcriptional_reg"/>
</dbReference>
<gene>
    <name evidence="3" type="primary">LOC111117145</name>
</gene>
<dbReference type="GO" id="GO:0002020">
    <property type="term" value="F:protease binding"/>
    <property type="evidence" value="ECO:0007669"/>
    <property type="project" value="InterPro"/>
</dbReference>
<dbReference type="GO" id="GO:0006355">
    <property type="term" value="P:regulation of DNA-templated transcription"/>
    <property type="evidence" value="ECO:0007669"/>
    <property type="project" value="InterPro"/>
</dbReference>
<organism evidence="2 3">
    <name type="scientific">Crassostrea virginica</name>
    <name type="common">Eastern oyster</name>
    <dbReference type="NCBI Taxonomy" id="6565"/>
    <lineage>
        <taxon>Eukaryota</taxon>
        <taxon>Metazoa</taxon>
        <taxon>Spiralia</taxon>
        <taxon>Lophotrochozoa</taxon>
        <taxon>Mollusca</taxon>
        <taxon>Bivalvia</taxon>
        <taxon>Autobranchia</taxon>
        <taxon>Pteriomorphia</taxon>
        <taxon>Ostreida</taxon>
        <taxon>Ostreoidea</taxon>
        <taxon>Ostreidae</taxon>
        <taxon>Crassostrea</taxon>
    </lineage>
</organism>
<dbReference type="InterPro" id="IPR003173">
    <property type="entry name" value="PC4_C"/>
</dbReference>
<dbReference type="RefSeq" id="XP_022311934.1">
    <property type="nucleotide sequence ID" value="XM_022456226.1"/>
</dbReference>
<dbReference type="GO" id="GO:0070513">
    <property type="term" value="F:death domain binding"/>
    <property type="evidence" value="ECO:0007669"/>
    <property type="project" value="InterPro"/>
</dbReference>
<evidence type="ECO:0000313" key="3">
    <source>
        <dbReference type="RefSeq" id="XP_022311934.1"/>
    </source>
</evidence>
<name>A0A8B8C9X7_CRAVI</name>
<dbReference type="SUPFAM" id="SSF54447">
    <property type="entry name" value="ssDNA-binding transcriptional regulator domain"/>
    <property type="match status" value="2"/>
</dbReference>
<dbReference type="SUPFAM" id="SSF47986">
    <property type="entry name" value="DEATH domain"/>
    <property type="match status" value="1"/>
</dbReference>
<dbReference type="PANTHER" id="PTHR15034:SF5">
    <property type="entry name" value="DEATH DOMAIN-CONTAINING PROTEIN CRADD"/>
    <property type="match status" value="1"/>
</dbReference>
<evidence type="ECO:0000259" key="1">
    <source>
        <dbReference type="PROSITE" id="PS50209"/>
    </source>
</evidence>
<feature type="domain" description="CARD" evidence="1">
    <location>
        <begin position="1"/>
        <end position="90"/>
    </location>
</feature>
<dbReference type="CDD" id="cd01671">
    <property type="entry name" value="CARD"/>
    <property type="match status" value="1"/>
</dbReference>
<dbReference type="AlphaFoldDB" id="A0A8B8C9X7"/>
<dbReference type="GO" id="GO:0003677">
    <property type="term" value="F:DNA binding"/>
    <property type="evidence" value="ECO:0007669"/>
    <property type="project" value="InterPro"/>
</dbReference>
<dbReference type="SMART" id="SM00114">
    <property type="entry name" value="CARD"/>
    <property type="match status" value="1"/>
</dbReference>
<dbReference type="InterPro" id="IPR011029">
    <property type="entry name" value="DEATH-like_dom_sf"/>
</dbReference>
<dbReference type="Pfam" id="PF02229">
    <property type="entry name" value="PC4"/>
    <property type="match status" value="1"/>
</dbReference>
<dbReference type="KEGG" id="cvn:111117145"/>
<dbReference type="Gene3D" id="2.30.31.10">
    <property type="entry name" value="Transcriptional Coactivator Pc4, Chain A"/>
    <property type="match status" value="2"/>
</dbReference>
<dbReference type="Gene3D" id="1.10.533.10">
    <property type="entry name" value="Death Domain, Fas"/>
    <property type="match status" value="1"/>
</dbReference>
<keyword evidence="2" id="KW-1185">Reference proteome</keyword>
<protein>
    <submittedName>
        <fullName evidence="3">Uncharacterized protein LOC111117145</fullName>
    </submittedName>
</protein>
<dbReference type="PANTHER" id="PTHR15034">
    <property type="entry name" value="DEATH DOMAIN-CONTAINING PROTEIN CRADD"/>
    <property type="match status" value="1"/>
</dbReference>
<accession>A0A8B8C9X7</accession>
<evidence type="ECO:0000313" key="2">
    <source>
        <dbReference type="Proteomes" id="UP000694844"/>
    </source>
</evidence>
<dbReference type="InterPro" id="IPR037939">
    <property type="entry name" value="CRADD"/>
</dbReference>
<dbReference type="Proteomes" id="UP000694844">
    <property type="component" value="Chromosome 10"/>
</dbReference>
<dbReference type="GO" id="GO:0042981">
    <property type="term" value="P:regulation of apoptotic process"/>
    <property type="evidence" value="ECO:0007669"/>
    <property type="project" value="InterPro"/>
</dbReference>
<dbReference type="Pfam" id="PF00619">
    <property type="entry name" value="CARD"/>
    <property type="match status" value="1"/>
</dbReference>
<dbReference type="GeneID" id="111117145"/>
<sequence>MEQKHQDLINENYSTLVRKMRTSTVGRHLYDSNIITDEMRQQIETEKTNYDQNRKLLSIILRRGPNAFRGLRMALMKAGQTDLSKLLTDSEDTMSDYEKKLTMARSLVAKTVKKQYVPNKPKSEPVARQMSQDERCRISLDDFNELFLTAVSFKDKINIHMRHFTEANNDLIPTKKGVTFPLSRWLMFESILSDIQNHLENRTNEEEMKWHIGGGVYVSITPGYNTVDIRHFWKPDDALEPIPTRKGVTLNKHKLTRLLQAIEEMQQCVPELNDTELCAFSESHQNQLGMLNCPECTPFGYKHMEDVSMECNVGDLQDTLSIDSDNE</sequence>
<dbReference type="OrthoDB" id="2505440at2759"/>
<reference evidence="3" key="1">
    <citation type="submission" date="2025-08" db="UniProtKB">
        <authorList>
            <consortium name="RefSeq"/>
        </authorList>
    </citation>
    <scope>IDENTIFICATION</scope>
    <source>
        <tissue evidence="3">Whole sample</tissue>
    </source>
</reference>
<dbReference type="PROSITE" id="PS50209">
    <property type="entry name" value="CARD"/>
    <property type="match status" value="1"/>
</dbReference>
<dbReference type="InterPro" id="IPR001315">
    <property type="entry name" value="CARD"/>
</dbReference>